<accession>A0A366GSE0</accession>
<dbReference type="PROSITE" id="PS50931">
    <property type="entry name" value="HTH_LYSR"/>
    <property type="match status" value="1"/>
</dbReference>
<evidence type="ECO:0000256" key="3">
    <source>
        <dbReference type="ARBA" id="ARBA00023125"/>
    </source>
</evidence>
<protein>
    <submittedName>
        <fullName evidence="6">DNA-binding transcriptional LysR family regulator</fullName>
    </submittedName>
</protein>
<organism evidence="6 7">
    <name type="scientific">Marinobacter pelagius</name>
    <dbReference type="NCBI Taxonomy" id="379482"/>
    <lineage>
        <taxon>Bacteria</taxon>
        <taxon>Pseudomonadati</taxon>
        <taxon>Pseudomonadota</taxon>
        <taxon>Gammaproteobacteria</taxon>
        <taxon>Pseudomonadales</taxon>
        <taxon>Marinobacteraceae</taxon>
        <taxon>Marinobacter</taxon>
    </lineage>
</organism>
<evidence type="ECO:0000313" key="6">
    <source>
        <dbReference type="EMBL" id="RBP30008.1"/>
    </source>
</evidence>
<evidence type="ECO:0000313" key="7">
    <source>
        <dbReference type="Proteomes" id="UP000252995"/>
    </source>
</evidence>
<dbReference type="SUPFAM" id="SSF46785">
    <property type="entry name" value="Winged helix' DNA-binding domain"/>
    <property type="match status" value="1"/>
</dbReference>
<name>A0A366GSE0_9GAMM</name>
<reference evidence="6 7" key="1">
    <citation type="submission" date="2018-06" db="EMBL/GenBank/DDBJ databases">
        <title>Freshwater and sediment microbial communities from various areas in North America, analyzing microbe dynamics in response to fracking.</title>
        <authorList>
            <person name="Lamendella R."/>
        </authorList>
    </citation>
    <scope>NUCLEOTIDE SEQUENCE [LARGE SCALE GENOMIC DNA]</scope>
    <source>
        <strain evidence="6 7">114J</strain>
    </source>
</reference>
<evidence type="ECO:0000256" key="4">
    <source>
        <dbReference type="ARBA" id="ARBA00023163"/>
    </source>
</evidence>
<comment type="caution">
    <text evidence="6">The sequence shown here is derived from an EMBL/GenBank/DDBJ whole genome shotgun (WGS) entry which is preliminary data.</text>
</comment>
<dbReference type="SUPFAM" id="SSF53850">
    <property type="entry name" value="Periplasmic binding protein-like II"/>
    <property type="match status" value="1"/>
</dbReference>
<dbReference type="AlphaFoldDB" id="A0A366GSE0"/>
<dbReference type="InterPro" id="IPR000847">
    <property type="entry name" value="LysR_HTH_N"/>
</dbReference>
<dbReference type="GO" id="GO:0000976">
    <property type="term" value="F:transcription cis-regulatory region binding"/>
    <property type="evidence" value="ECO:0007669"/>
    <property type="project" value="TreeGrafter"/>
</dbReference>
<dbReference type="PANTHER" id="PTHR30126:SF39">
    <property type="entry name" value="HTH-TYPE TRANSCRIPTIONAL REGULATOR CYSL"/>
    <property type="match status" value="1"/>
</dbReference>
<dbReference type="PANTHER" id="PTHR30126">
    <property type="entry name" value="HTH-TYPE TRANSCRIPTIONAL REGULATOR"/>
    <property type="match status" value="1"/>
</dbReference>
<evidence type="ECO:0000259" key="5">
    <source>
        <dbReference type="PROSITE" id="PS50931"/>
    </source>
</evidence>
<dbReference type="InterPro" id="IPR036390">
    <property type="entry name" value="WH_DNA-bd_sf"/>
</dbReference>
<keyword evidence="3 6" id="KW-0238">DNA-binding</keyword>
<dbReference type="Gene3D" id="3.40.190.10">
    <property type="entry name" value="Periplasmic binding protein-like II"/>
    <property type="match status" value="2"/>
</dbReference>
<dbReference type="GO" id="GO:0003700">
    <property type="term" value="F:DNA-binding transcription factor activity"/>
    <property type="evidence" value="ECO:0007669"/>
    <property type="project" value="InterPro"/>
</dbReference>
<dbReference type="InterPro" id="IPR036388">
    <property type="entry name" value="WH-like_DNA-bd_sf"/>
</dbReference>
<dbReference type="EMBL" id="QNRO01000008">
    <property type="protein sequence ID" value="RBP30008.1"/>
    <property type="molecule type" value="Genomic_DNA"/>
</dbReference>
<keyword evidence="2" id="KW-0805">Transcription regulation</keyword>
<dbReference type="OrthoDB" id="5289754at2"/>
<dbReference type="Pfam" id="PF00126">
    <property type="entry name" value="HTH_1"/>
    <property type="match status" value="1"/>
</dbReference>
<evidence type="ECO:0000256" key="1">
    <source>
        <dbReference type="ARBA" id="ARBA00009437"/>
    </source>
</evidence>
<dbReference type="FunFam" id="1.10.10.10:FF:000001">
    <property type="entry name" value="LysR family transcriptional regulator"/>
    <property type="match status" value="1"/>
</dbReference>
<gene>
    <name evidence="6" type="ORF">DET50_10852</name>
</gene>
<proteinExistence type="inferred from homology"/>
<keyword evidence="4" id="KW-0804">Transcription</keyword>
<evidence type="ECO:0000256" key="2">
    <source>
        <dbReference type="ARBA" id="ARBA00023015"/>
    </source>
</evidence>
<dbReference type="Gene3D" id="1.10.10.10">
    <property type="entry name" value="Winged helix-like DNA-binding domain superfamily/Winged helix DNA-binding domain"/>
    <property type="match status" value="1"/>
</dbReference>
<sequence length="292" mass="31553">MNLKHVESFIAVAEAGSFRDAAVRSARSQPLLSQHILKLEAELGVRLLERQNNGCYPTPRGEAFLTYAQSLLKLARHARKATGEGQVALGAASNPGVFLLPPLIKAFRETHPNIGLDFSIGSNPDITDRLLSGELDVAVLECWQDHPGCVADSWGNDELVIIVGPEHSWVGRKTVSAEALRGAELLGGERGSGTGRILRECLGDISQTIRVPMNLGSTEAVKRAVEAGLGMSIVLATSVANEVREGRLAALRLCDRRIYKRLYLAYRAEMPDTSNGRLLIEFLGGHKAGAQI</sequence>
<feature type="domain" description="HTH lysR-type" evidence="5">
    <location>
        <begin position="1"/>
        <end position="58"/>
    </location>
</feature>
<dbReference type="InterPro" id="IPR005119">
    <property type="entry name" value="LysR_subst-bd"/>
</dbReference>
<comment type="similarity">
    <text evidence="1">Belongs to the LysR transcriptional regulatory family.</text>
</comment>
<dbReference type="Pfam" id="PF03466">
    <property type="entry name" value="LysR_substrate"/>
    <property type="match status" value="1"/>
</dbReference>
<dbReference type="RefSeq" id="WP_113862546.1">
    <property type="nucleotide sequence ID" value="NZ_QNRO01000008.1"/>
</dbReference>
<dbReference type="Proteomes" id="UP000252995">
    <property type="component" value="Unassembled WGS sequence"/>
</dbReference>